<dbReference type="EMBL" id="JAAABM010000012">
    <property type="protein sequence ID" value="KAF7673854.1"/>
    <property type="molecule type" value="Genomic_DNA"/>
</dbReference>
<dbReference type="GeneID" id="62206694"/>
<dbReference type="AlphaFoldDB" id="A0A8H7ED95"/>
<feature type="chain" id="PRO_5034620675" evidence="2">
    <location>
        <begin position="19"/>
        <end position="95"/>
    </location>
</feature>
<accession>A0A8H7ED95</accession>
<name>A0A8H7ED95_9PLEO</name>
<reference evidence="3" key="2">
    <citation type="submission" date="2020-08" db="EMBL/GenBank/DDBJ databases">
        <title>Draft Genome Sequence of Cumin Blight Pathogen Alternaria burnsii.</title>
        <authorList>
            <person name="Feng Z."/>
        </authorList>
    </citation>
    <scope>NUCLEOTIDE SEQUENCE</scope>
    <source>
        <strain evidence="3">CBS107.38</strain>
    </source>
</reference>
<sequence length="95" mass="10103">MHVRAIILAAAMMLPAIAAPVPAPAPTSNISPIPVVERRNDFSIANLFRDLLKREATIETDAVEIRGAEAGGIKFGSTGGHRRDAEAEPIKFSTP</sequence>
<evidence type="ECO:0000313" key="4">
    <source>
        <dbReference type="Proteomes" id="UP000596902"/>
    </source>
</evidence>
<proteinExistence type="predicted"/>
<feature type="non-terminal residue" evidence="3">
    <location>
        <position position="95"/>
    </location>
</feature>
<comment type="caution">
    <text evidence="3">The sequence shown here is derived from an EMBL/GenBank/DDBJ whole genome shotgun (WGS) entry which is preliminary data.</text>
</comment>
<reference evidence="3" key="1">
    <citation type="submission" date="2020-01" db="EMBL/GenBank/DDBJ databases">
        <authorList>
            <person name="Feng Z.H.Z."/>
        </authorList>
    </citation>
    <scope>NUCLEOTIDE SEQUENCE</scope>
    <source>
        <strain evidence="3">CBS107.38</strain>
    </source>
</reference>
<keyword evidence="4" id="KW-1185">Reference proteome</keyword>
<dbReference type="Proteomes" id="UP000596902">
    <property type="component" value="Unassembled WGS sequence"/>
</dbReference>
<keyword evidence="2" id="KW-0732">Signal</keyword>
<protein>
    <submittedName>
        <fullName evidence="3">Uncharacterized protein</fullName>
    </submittedName>
</protein>
<feature type="region of interest" description="Disordered" evidence="1">
    <location>
        <begin position="73"/>
        <end position="95"/>
    </location>
</feature>
<evidence type="ECO:0000313" key="3">
    <source>
        <dbReference type="EMBL" id="KAF7673854.1"/>
    </source>
</evidence>
<evidence type="ECO:0000256" key="1">
    <source>
        <dbReference type="SAM" id="MobiDB-lite"/>
    </source>
</evidence>
<dbReference type="RefSeq" id="XP_038784181.1">
    <property type="nucleotide sequence ID" value="XM_038933516.1"/>
</dbReference>
<gene>
    <name evidence="3" type="ORF">GT037_008469</name>
</gene>
<feature type="signal peptide" evidence="2">
    <location>
        <begin position="1"/>
        <end position="18"/>
    </location>
</feature>
<organism evidence="3 4">
    <name type="scientific">Alternaria burnsii</name>
    <dbReference type="NCBI Taxonomy" id="1187904"/>
    <lineage>
        <taxon>Eukaryota</taxon>
        <taxon>Fungi</taxon>
        <taxon>Dikarya</taxon>
        <taxon>Ascomycota</taxon>
        <taxon>Pezizomycotina</taxon>
        <taxon>Dothideomycetes</taxon>
        <taxon>Pleosporomycetidae</taxon>
        <taxon>Pleosporales</taxon>
        <taxon>Pleosporineae</taxon>
        <taxon>Pleosporaceae</taxon>
        <taxon>Alternaria</taxon>
        <taxon>Alternaria sect. Alternaria</taxon>
    </lineage>
</organism>
<evidence type="ECO:0000256" key="2">
    <source>
        <dbReference type="SAM" id="SignalP"/>
    </source>
</evidence>